<proteinExistence type="inferred from homology"/>
<keyword evidence="1" id="KW-0173">Coenzyme A biosynthesis</keyword>
<dbReference type="PANTHER" id="PTHR14359:SF6">
    <property type="entry name" value="PHOSPHOPANTOTHENOYLCYSTEINE DECARBOXYLASE"/>
    <property type="match status" value="1"/>
</dbReference>
<gene>
    <name evidence="6" type="primary">g4443</name>
    <name evidence="6" type="ORF">VP750_LOCUS3784</name>
</gene>
<dbReference type="SUPFAM" id="SSF52507">
    <property type="entry name" value="Homo-oligomeric flavin-containing Cys decarboxylases, HFCD"/>
    <property type="match status" value="1"/>
</dbReference>
<dbReference type="PANTHER" id="PTHR14359">
    <property type="entry name" value="HOMO-OLIGOMERIC FLAVIN CONTAINING CYS DECARBOXYLASE FAMILY"/>
    <property type="match status" value="1"/>
</dbReference>
<dbReference type="Gene3D" id="3.40.50.1950">
    <property type="entry name" value="Flavin prenyltransferase-like"/>
    <property type="match status" value="1"/>
</dbReference>
<organism evidence="6 7">
    <name type="scientific">Coccomyxa viridis</name>
    <dbReference type="NCBI Taxonomy" id="1274662"/>
    <lineage>
        <taxon>Eukaryota</taxon>
        <taxon>Viridiplantae</taxon>
        <taxon>Chlorophyta</taxon>
        <taxon>core chlorophytes</taxon>
        <taxon>Trebouxiophyceae</taxon>
        <taxon>Trebouxiophyceae incertae sedis</taxon>
        <taxon>Coccomyxaceae</taxon>
        <taxon>Coccomyxa</taxon>
    </lineage>
</organism>
<evidence type="ECO:0000313" key="6">
    <source>
        <dbReference type="EMBL" id="CAL5222125.1"/>
    </source>
</evidence>
<reference evidence="6 7" key="1">
    <citation type="submission" date="2024-06" db="EMBL/GenBank/DDBJ databases">
        <authorList>
            <person name="Kraege A."/>
            <person name="Thomma B."/>
        </authorList>
    </citation>
    <scope>NUCLEOTIDE SEQUENCE [LARGE SCALE GENOMIC DNA]</scope>
</reference>
<evidence type="ECO:0000256" key="2">
    <source>
        <dbReference type="ARBA" id="ARBA00038350"/>
    </source>
</evidence>
<evidence type="ECO:0000256" key="3">
    <source>
        <dbReference type="ARBA" id="ARBA00060685"/>
    </source>
</evidence>
<evidence type="ECO:0000256" key="4">
    <source>
        <dbReference type="ARBA" id="ARBA00066422"/>
    </source>
</evidence>
<dbReference type="Proteomes" id="UP001497392">
    <property type="component" value="Unassembled WGS sequence"/>
</dbReference>
<dbReference type="EC" id="4.1.1.36" evidence="4"/>
<evidence type="ECO:0000256" key="1">
    <source>
        <dbReference type="ARBA" id="ARBA00022993"/>
    </source>
</evidence>
<feature type="domain" description="Flavoprotein" evidence="5">
    <location>
        <begin position="22"/>
        <end position="196"/>
    </location>
</feature>
<dbReference type="EMBL" id="CAXHTA020000006">
    <property type="protein sequence ID" value="CAL5222125.1"/>
    <property type="molecule type" value="Genomic_DNA"/>
</dbReference>
<accession>A0ABP1FQA0</accession>
<keyword evidence="7" id="KW-1185">Reference proteome</keyword>
<comment type="similarity">
    <text evidence="2">Belongs to the HFCD (homooligomeric flavin containing Cys decarboxylase) superfamily.</text>
</comment>
<comment type="caution">
    <text evidence="6">The sequence shown here is derived from an EMBL/GenBank/DDBJ whole genome shotgun (WGS) entry which is preliminary data.</text>
</comment>
<sequence>MAHEHTPEEPPSASGRDHKRPRVLLGVSGSVAAIKVPIIAKLLSEFCEVIVIATDASRKLLHVVQLEAMHLPVKGDEEEWREWKEVGDPVLHIELRRWADCLVIAPLSANTLAKCAQGLCDNLLTCVFRAWDFSRPLLVAPAMNTFMWDSPFTGAQLEVLQKLGVSIIPPISKKLACGDVGNGALAEPAAIAEAVRGAIFPQKSRLQEILLSAPEFPVVNEH</sequence>
<dbReference type="InterPro" id="IPR036551">
    <property type="entry name" value="Flavin_trans-like"/>
</dbReference>
<evidence type="ECO:0000259" key="5">
    <source>
        <dbReference type="Pfam" id="PF02441"/>
    </source>
</evidence>
<dbReference type="Pfam" id="PF02441">
    <property type="entry name" value="Flavoprotein"/>
    <property type="match status" value="1"/>
</dbReference>
<dbReference type="InterPro" id="IPR003382">
    <property type="entry name" value="Flavoprotein"/>
</dbReference>
<comment type="pathway">
    <text evidence="3">Cofactor biosynthesis; coenzyme A biosynthesis; CoA from (R)-pantothenate: step 3/5.</text>
</comment>
<protein>
    <recommendedName>
        <fullName evidence="4">phosphopantothenoylcysteine decarboxylase</fullName>
        <ecNumber evidence="4">4.1.1.36</ecNumber>
    </recommendedName>
</protein>
<name>A0ABP1FQA0_9CHLO</name>
<evidence type="ECO:0000313" key="7">
    <source>
        <dbReference type="Proteomes" id="UP001497392"/>
    </source>
</evidence>